<accession>A0ABR1T280</accession>
<dbReference type="Pfam" id="PF00400">
    <property type="entry name" value="WD40"/>
    <property type="match status" value="1"/>
</dbReference>
<evidence type="ECO:0000256" key="2">
    <source>
        <dbReference type="ARBA" id="ARBA00022737"/>
    </source>
</evidence>
<dbReference type="InterPro" id="IPR015943">
    <property type="entry name" value="WD40/YVTN_repeat-like_dom_sf"/>
</dbReference>
<feature type="compositionally biased region" description="Polar residues" evidence="4">
    <location>
        <begin position="7"/>
        <end position="17"/>
    </location>
</feature>
<dbReference type="SMART" id="SM00320">
    <property type="entry name" value="WD40"/>
    <property type="match status" value="5"/>
</dbReference>
<proteinExistence type="predicted"/>
<feature type="non-terminal residue" evidence="5">
    <location>
        <position position="1"/>
    </location>
</feature>
<dbReference type="InterPro" id="IPR033010">
    <property type="entry name" value="Cdc20/Fizzy"/>
</dbReference>
<feature type="region of interest" description="Disordered" evidence="4">
    <location>
        <begin position="1"/>
        <end position="133"/>
    </location>
</feature>
<evidence type="ECO:0000313" key="6">
    <source>
        <dbReference type="Proteomes" id="UP001444661"/>
    </source>
</evidence>
<comment type="caution">
    <text evidence="5">The sequence shown here is derived from an EMBL/GenBank/DDBJ whole genome shotgun (WGS) entry which is preliminary data.</text>
</comment>
<feature type="compositionally biased region" description="Basic and acidic residues" evidence="4">
    <location>
        <begin position="117"/>
        <end position="130"/>
    </location>
</feature>
<feature type="region of interest" description="Disordered" evidence="4">
    <location>
        <begin position="723"/>
        <end position="749"/>
    </location>
</feature>
<dbReference type="PANTHER" id="PTHR19918:SF5">
    <property type="entry name" value="MEIOSIS-SPECIFIC APC_C ACTIVATOR PROTEIN AMA1"/>
    <property type="match status" value="1"/>
</dbReference>
<feature type="compositionally biased region" description="Basic and acidic residues" evidence="4">
    <location>
        <begin position="56"/>
        <end position="69"/>
    </location>
</feature>
<dbReference type="PANTHER" id="PTHR19918">
    <property type="entry name" value="CELL DIVISION CYCLE 20 CDC20 FIZZY -RELATED"/>
    <property type="match status" value="1"/>
</dbReference>
<evidence type="ECO:0000256" key="4">
    <source>
        <dbReference type="SAM" id="MobiDB-lite"/>
    </source>
</evidence>
<organism evidence="5 6">
    <name type="scientific">Apiospora rasikravindrae</name>
    <dbReference type="NCBI Taxonomy" id="990691"/>
    <lineage>
        <taxon>Eukaryota</taxon>
        <taxon>Fungi</taxon>
        <taxon>Dikarya</taxon>
        <taxon>Ascomycota</taxon>
        <taxon>Pezizomycotina</taxon>
        <taxon>Sordariomycetes</taxon>
        <taxon>Xylariomycetidae</taxon>
        <taxon>Amphisphaeriales</taxon>
        <taxon>Apiosporaceae</taxon>
        <taxon>Apiospora</taxon>
    </lineage>
</organism>
<evidence type="ECO:0000256" key="3">
    <source>
        <dbReference type="PROSITE-ProRule" id="PRU00221"/>
    </source>
</evidence>
<evidence type="ECO:0008006" key="7">
    <source>
        <dbReference type="Google" id="ProtNLM"/>
    </source>
</evidence>
<feature type="repeat" description="WD" evidence="3">
    <location>
        <begin position="462"/>
        <end position="497"/>
    </location>
</feature>
<dbReference type="Gene3D" id="2.130.10.10">
    <property type="entry name" value="YVTN repeat-like/Quinoprotein amine dehydrogenase"/>
    <property type="match status" value="3"/>
</dbReference>
<sequence length="808" mass="87862">PEPPNPDQRQLNLTPITPATLPRVTVQPRPGLPTPHWSDTALIRPKRRHNTLANPRLREPGRAHDRFLSPREVTTPLSDRFRAIKEPHELSVEERLTRNDEATPDPFRQPPRPDYLALRDRRTSRSDGHNRRSAGTVLAMYPSAGASDLERQVSAGSMWTVGGMAPAGGSAVDTGRGLLLESGTNAPLYRAPFASGRPRSSEDNERHEGRLAQALDINRAQRVLAYDNFSTFPRCKRKVSGQHFIPRVTTTWTGTEWVNDTYTTREQLPPINNQRPFNANHLTHMGGLENIHSIPNEPFRVLDATGLRDDYYCSVMSFCSNCDVIAVGLGNCVYGWSETSEVSLLNKGRSDGTWVSSLSFSSEGGLNSILACGRSNGTVSLVSLLDSEGADELPPVFAELEPGPYHSPFSESQQPWRSRPDGKPSGGRRCWRCLLLLGRMASPPWEAAEDNYRGSMTLLACIKAHSQQICGLAWSSDGSQFATGGNDNLCCLYNTNTIAETEPVQDDALPDVSTFQWSAASDSVLPHDSILDNLGVRDVVNLVTPIRNSRPPPTPSTGANASTPAPLRSSVLSLGLGDRNQHNNLPAAAARASINLPKMHSRSAALKVWRHQAAVKALAFCPWQPNLLATGGGSTDKMIHFFHTTSGAALATISVSAQVTSLTWSTRRRELAATFGYAQPDHSVRIAVFSWPECAMIGCVRWHGEHRALCAIAYPGGPRGLHSQEFAESGPSSRTSTRAARTSYSRRRSKPKRDGCLVVAGSDESVKFHEVWGMGAGALSTSLGSGALGGSDILEMAEGIDKEGDVIR</sequence>
<dbReference type="Proteomes" id="UP001444661">
    <property type="component" value="Unassembled WGS sequence"/>
</dbReference>
<evidence type="ECO:0000256" key="1">
    <source>
        <dbReference type="ARBA" id="ARBA00022574"/>
    </source>
</evidence>
<protein>
    <recommendedName>
        <fullName evidence="7">WD40 repeat-like protein</fullName>
    </recommendedName>
</protein>
<dbReference type="InterPro" id="IPR036322">
    <property type="entry name" value="WD40_repeat_dom_sf"/>
</dbReference>
<name>A0ABR1T280_9PEZI</name>
<dbReference type="InterPro" id="IPR001680">
    <property type="entry name" value="WD40_rpt"/>
</dbReference>
<dbReference type="PROSITE" id="PS50082">
    <property type="entry name" value="WD_REPEATS_2"/>
    <property type="match status" value="1"/>
</dbReference>
<dbReference type="EMBL" id="JAQQWK010000006">
    <property type="protein sequence ID" value="KAK8040024.1"/>
    <property type="molecule type" value="Genomic_DNA"/>
</dbReference>
<feature type="compositionally biased region" description="Basic and acidic residues" evidence="4">
    <location>
        <begin position="79"/>
        <end position="101"/>
    </location>
</feature>
<keyword evidence="1 3" id="KW-0853">WD repeat</keyword>
<feature type="region of interest" description="Disordered" evidence="4">
    <location>
        <begin position="545"/>
        <end position="565"/>
    </location>
</feature>
<gene>
    <name evidence="5" type="ORF">PG993_008435</name>
</gene>
<dbReference type="SUPFAM" id="SSF50978">
    <property type="entry name" value="WD40 repeat-like"/>
    <property type="match status" value="1"/>
</dbReference>
<keyword evidence="6" id="KW-1185">Reference proteome</keyword>
<keyword evidence="2" id="KW-0677">Repeat</keyword>
<feature type="compositionally biased region" description="Low complexity" evidence="4">
    <location>
        <begin position="732"/>
        <end position="743"/>
    </location>
</feature>
<evidence type="ECO:0000313" key="5">
    <source>
        <dbReference type="EMBL" id="KAK8040024.1"/>
    </source>
</evidence>
<feature type="region of interest" description="Disordered" evidence="4">
    <location>
        <begin position="404"/>
        <end position="426"/>
    </location>
</feature>
<reference evidence="5 6" key="1">
    <citation type="submission" date="2023-01" db="EMBL/GenBank/DDBJ databases">
        <title>Analysis of 21 Apiospora genomes using comparative genomics revels a genus with tremendous synthesis potential of carbohydrate active enzymes and secondary metabolites.</title>
        <authorList>
            <person name="Sorensen T."/>
        </authorList>
    </citation>
    <scope>NUCLEOTIDE SEQUENCE [LARGE SCALE GENOMIC DNA]</scope>
    <source>
        <strain evidence="5 6">CBS 33761</strain>
    </source>
</reference>